<evidence type="ECO:0000313" key="2">
    <source>
        <dbReference type="EMBL" id="PQP99974.1"/>
    </source>
</evidence>
<name>A0A314XXB5_PRUYE</name>
<dbReference type="Proteomes" id="UP000250321">
    <property type="component" value="Unassembled WGS sequence"/>
</dbReference>
<reference evidence="2 3" key="1">
    <citation type="submission" date="2018-02" db="EMBL/GenBank/DDBJ databases">
        <title>Draft genome of wild Prunus yedoensis var. nudiflora.</title>
        <authorList>
            <person name="Baek S."/>
            <person name="Kim J.-H."/>
            <person name="Choi K."/>
            <person name="Kim G.-B."/>
            <person name="Cho A."/>
            <person name="Jang H."/>
            <person name="Shin C.-H."/>
            <person name="Yu H.-J."/>
            <person name="Mun J.-H."/>
        </authorList>
    </citation>
    <scope>NUCLEOTIDE SEQUENCE [LARGE SCALE GENOMIC DNA]</scope>
    <source>
        <strain evidence="3">cv. Jeju island</strain>
        <tissue evidence="2">Leaf</tissue>
    </source>
</reference>
<sequence length="98" mass="10657">MGAGVYCLWPFVVCARDAVSMLTIDAPSSNKNVGTAPLATAKFEDVEKKLVSPRESDKAAAKDTLKKTTEAFMPVLDAQRSFSKSRKEENSESTKKAE</sequence>
<dbReference type="AlphaFoldDB" id="A0A314XXB5"/>
<protein>
    <submittedName>
        <fullName evidence="2">Uncharacterized protein</fullName>
    </submittedName>
</protein>
<feature type="compositionally biased region" description="Basic and acidic residues" evidence="1">
    <location>
        <begin position="85"/>
        <end position="98"/>
    </location>
</feature>
<dbReference type="OrthoDB" id="1728775at2759"/>
<dbReference type="PANTHER" id="PTHR46871:SF1">
    <property type="entry name" value="BROMO-ADJACENT HOMOLOGY (BAH) DOMAIN-CONTAINING PROTEIN"/>
    <property type="match status" value="1"/>
</dbReference>
<gene>
    <name evidence="2" type="ORF">Pyn_25642</name>
</gene>
<dbReference type="STRING" id="2094558.A0A314XXB5"/>
<accession>A0A314XXB5</accession>
<organism evidence="2 3">
    <name type="scientific">Prunus yedoensis var. nudiflora</name>
    <dbReference type="NCBI Taxonomy" id="2094558"/>
    <lineage>
        <taxon>Eukaryota</taxon>
        <taxon>Viridiplantae</taxon>
        <taxon>Streptophyta</taxon>
        <taxon>Embryophyta</taxon>
        <taxon>Tracheophyta</taxon>
        <taxon>Spermatophyta</taxon>
        <taxon>Magnoliopsida</taxon>
        <taxon>eudicotyledons</taxon>
        <taxon>Gunneridae</taxon>
        <taxon>Pentapetalae</taxon>
        <taxon>rosids</taxon>
        <taxon>fabids</taxon>
        <taxon>Rosales</taxon>
        <taxon>Rosaceae</taxon>
        <taxon>Amygdaloideae</taxon>
        <taxon>Amygdaleae</taxon>
        <taxon>Prunus</taxon>
    </lineage>
</organism>
<comment type="caution">
    <text evidence="2">The sequence shown here is derived from an EMBL/GenBank/DDBJ whole genome shotgun (WGS) entry which is preliminary data.</text>
</comment>
<keyword evidence="3" id="KW-1185">Reference proteome</keyword>
<dbReference type="EMBL" id="PJQY01001751">
    <property type="protein sequence ID" value="PQP99974.1"/>
    <property type="molecule type" value="Genomic_DNA"/>
</dbReference>
<dbReference type="PANTHER" id="PTHR46871">
    <property type="entry name" value="BROMO-ADJACENT HOMOLOGY (BAH) DOMAIN-CONTAINING PROTEIN"/>
    <property type="match status" value="1"/>
</dbReference>
<proteinExistence type="predicted"/>
<evidence type="ECO:0000313" key="3">
    <source>
        <dbReference type="Proteomes" id="UP000250321"/>
    </source>
</evidence>
<feature type="region of interest" description="Disordered" evidence="1">
    <location>
        <begin position="76"/>
        <end position="98"/>
    </location>
</feature>
<evidence type="ECO:0000256" key="1">
    <source>
        <dbReference type="SAM" id="MobiDB-lite"/>
    </source>
</evidence>